<name>A0A559GQ78_STREE</name>
<comment type="caution">
    <text evidence="2">The sequence shown here is derived from an EMBL/GenBank/DDBJ whole genome shotgun (WGS) entry which is preliminary data.</text>
</comment>
<feature type="transmembrane region" description="Helical" evidence="1">
    <location>
        <begin position="61"/>
        <end position="80"/>
    </location>
</feature>
<dbReference type="Pfam" id="PF12730">
    <property type="entry name" value="ABC2_membrane_4"/>
    <property type="match status" value="1"/>
</dbReference>
<dbReference type="Proteomes" id="UP000315060">
    <property type="component" value="Unassembled WGS sequence"/>
</dbReference>
<accession>A0A559GQ78</accession>
<evidence type="ECO:0000256" key="1">
    <source>
        <dbReference type="SAM" id="Phobius"/>
    </source>
</evidence>
<dbReference type="AlphaFoldDB" id="A0A559GQ78"/>
<dbReference type="EMBL" id="VMYC01000326">
    <property type="protein sequence ID" value="TVX65396.1"/>
    <property type="molecule type" value="Genomic_DNA"/>
</dbReference>
<protein>
    <submittedName>
        <fullName evidence="2">ABC transporter permease</fullName>
    </submittedName>
</protein>
<feature type="transmembrane region" description="Helical" evidence="1">
    <location>
        <begin position="140"/>
        <end position="168"/>
    </location>
</feature>
<organism evidence="2 3">
    <name type="scientific">Streptococcus pneumoniae</name>
    <dbReference type="NCBI Taxonomy" id="1313"/>
    <lineage>
        <taxon>Bacteria</taxon>
        <taxon>Bacillati</taxon>
        <taxon>Bacillota</taxon>
        <taxon>Bacilli</taxon>
        <taxon>Lactobacillales</taxon>
        <taxon>Streptococcaceae</taxon>
        <taxon>Streptococcus</taxon>
    </lineage>
</organism>
<evidence type="ECO:0000313" key="3">
    <source>
        <dbReference type="Proteomes" id="UP000315060"/>
    </source>
</evidence>
<feature type="transmembrane region" description="Helical" evidence="1">
    <location>
        <begin position="12"/>
        <end position="30"/>
    </location>
</feature>
<keyword evidence="1" id="KW-0472">Membrane</keyword>
<keyword evidence="1" id="KW-0812">Transmembrane</keyword>
<feature type="non-terminal residue" evidence="2">
    <location>
        <position position="179"/>
    </location>
</feature>
<feature type="transmembrane region" description="Helical" evidence="1">
    <location>
        <begin position="107"/>
        <end position="128"/>
    </location>
</feature>
<gene>
    <name evidence="2" type="ORF">AZJ28_12020</name>
</gene>
<sequence length="179" mass="21185">MIKLEFLKQKKSILWFVLIFPIILNALLYIDLTFRYRGYLLVHQNKLALSNWQLIFKEQTIFYFSELFYLVLSLIIYEVFAVEFKNDAWLTVISLPFRNKYTINSKLLTTVVYTFTFWLSDYISLYVIGKAIDNSLEIGLIFFLKTFTIQLISSLMIMLLYFLTLVLIRKISGIIPIGI</sequence>
<proteinExistence type="predicted"/>
<reference evidence="2 3" key="1">
    <citation type="submission" date="2019-07" db="EMBL/GenBank/DDBJ databases">
        <authorList>
            <person name="Mohale T."/>
        </authorList>
    </citation>
    <scope>NUCLEOTIDE SEQUENCE [LARGE SCALE GENOMIC DNA]</scope>
    <source>
        <strain evidence="2 3">NTPn 59</strain>
    </source>
</reference>
<keyword evidence="1" id="KW-1133">Transmembrane helix</keyword>
<evidence type="ECO:0000313" key="2">
    <source>
        <dbReference type="EMBL" id="TVX65396.1"/>
    </source>
</evidence>